<evidence type="ECO:0000313" key="2">
    <source>
        <dbReference type="EMBL" id="KAK3223478.1"/>
    </source>
</evidence>
<comment type="caution">
    <text evidence="2">The sequence shown here is derived from an EMBL/GenBank/DDBJ whole genome shotgun (WGS) entry which is preliminary data.</text>
</comment>
<feature type="region of interest" description="Disordered" evidence="1">
    <location>
        <begin position="37"/>
        <end position="99"/>
    </location>
</feature>
<feature type="compositionally biased region" description="Basic and acidic residues" evidence="1">
    <location>
        <begin position="74"/>
        <end position="99"/>
    </location>
</feature>
<organism evidence="2 3">
    <name type="scientific">Dipteronia sinensis</name>
    <dbReference type="NCBI Taxonomy" id="43782"/>
    <lineage>
        <taxon>Eukaryota</taxon>
        <taxon>Viridiplantae</taxon>
        <taxon>Streptophyta</taxon>
        <taxon>Embryophyta</taxon>
        <taxon>Tracheophyta</taxon>
        <taxon>Spermatophyta</taxon>
        <taxon>Magnoliopsida</taxon>
        <taxon>eudicotyledons</taxon>
        <taxon>Gunneridae</taxon>
        <taxon>Pentapetalae</taxon>
        <taxon>rosids</taxon>
        <taxon>malvids</taxon>
        <taxon>Sapindales</taxon>
        <taxon>Sapindaceae</taxon>
        <taxon>Hippocastanoideae</taxon>
        <taxon>Acereae</taxon>
        <taxon>Dipteronia</taxon>
    </lineage>
</organism>
<reference evidence="2" key="1">
    <citation type="journal article" date="2023" name="Plant J.">
        <title>Genome sequences and population genomics provide insights into the demographic history, inbreeding, and mutation load of two 'living fossil' tree species of Dipteronia.</title>
        <authorList>
            <person name="Feng Y."/>
            <person name="Comes H.P."/>
            <person name="Chen J."/>
            <person name="Zhu S."/>
            <person name="Lu R."/>
            <person name="Zhang X."/>
            <person name="Li P."/>
            <person name="Qiu J."/>
            <person name="Olsen K.M."/>
            <person name="Qiu Y."/>
        </authorList>
    </citation>
    <scope>NUCLEOTIDE SEQUENCE</scope>
    <source>
        <strain evidence="2">NBL</strain>
    </source>
</reference>
<sequence>MKNLIRKLVDMKVNLKRIENEDSLDALGLEATPVVDKVSKKRKASNSKKLQGSKRKKSKLASAKESLDLEDVENDGHVSEKWELSSRSQEESHQEGQVI</sequence>
<keyword evidence="3" id="KW-1185">Reference proteome</keyword>
<accession>A0AAE0ECM9</accession>
<dbReference type="Proteomes" id="UP001281410">
    <property type="component" value="Unassembled WGS sequence"/>
</dbReference>
<dbReference type="EMBL" id="JANJYJ010000003">
    <property type="protein sequence ID" value="KAK3223478.1"/>
    <property type="molecule type" value="Genomic_DNA"/>
</dbReference>
<protein>
    <submittedName>
        <fullName evidence="2">Uncharacterized protein</fullName>
    </submittedName>
</protein>
<name>A0AAE0ECM9_9ROSI</name>
<proteinExistence type="predicted"/>
<evidence type="ECO:0000313" key="3">
    <source>
        <dbReference type="Proteomes" id="UP001281410"/>
    </source>
</evidence>
<feature type="compositionally biased region" description="Basic residues" evidence="1">
    <location>
        <begin position="39"/>
        <end position="59"/>
    </location>
</feature>
<gene>
    <name evidence="2" type="ORF">Dsin_010503</name>
</gene>
<dbReference type="AlphaFoldDB" id="A0AAE0ECM9"/>
<evidence type="ECO:0000256" key="1">
    <source>
        <dbReference type="SAM" id="MobiDB-lite"/>
    </source>
</evidence>